<gene>
    <name evidence="4" type="primary">murE</name>
    <name evidence="4" type="ORF">MBCUR_04480</name>
</gene>
<dbReference type="GO" id="GO:0008765">
    <property type="term" value="F:UDP-N-acetylmuramoylalanyl-D-glutamate-2,6-diaminopimelate ligase activity"/>
    <property type="evidence" value="ECO:0007669"/>
    <property type="project" value="UniProtKB-EC"/>
</dbReference>
<dbReference type="OrthoDB" id="52890at2157"/>
<keyword evidence="5" id="KW-1185">Reference proteome</keyword>
<dbReference type="Gene3D" id="3.40.1190.10">
    <property type="entry name" value="Mur-like, catalytic domain"/>
    <property type="match status" value="1"/>
</dbReference>
<proteinExistence type="predicted"/>
<dbReference type="AlphaFoldDB" id="A0A166CIV5"/>
<evidence type="ECO:0000256" key="1">
    <source>
        <dbReference type="ARBA" id="ARBA00022598"/>
    </source>
</evidence>
<dbReference type="EC" id="6.3.2.7" evidence="4"/>
<dbReference type="PANTHER" id="PTHR43024">
    <property type="entry name" value="UDP-N-ACETYLMURAMOYL-TRIPEPTIDE--D-ALANYL-D-ALANINE LIGASE"/>
    <property type="match status" value="1"/>
</dbReference>
<organism evidence="4 5">
    <name type="scientific">Methanobrevibacter curvatus</name>
    <dbReference type="NCBI Taxonomy" id="49547"/>
    <lineage>
        <taxon>Archaea</taxon>
        <taxon>Methanobacteriati</taxon>
        <taxon>Methanobacteriota</taxon>
        <taxon>Methanomada group</taxon>
        <taxon>Methanobacteria</taxon>
        <taxon>Methanobacteriales</taxon>
        <taxon>Methanobacteriaceae</taxon>
        <taxon>Methanobrevibacter</taxon>
    </lineage>
</organism>
<name>A0A166CIV5_9EURY</name>
<dbReference type="PANTHER" id="PTHR43024:SF1">
    <property type="entry name" value="UDP-N-ACETYLMURAMOYL-TRIPEPTIDE--D-ALANYL-D-ALANINE LIGASE"/>
    <property type="match status" value="1"/>
</dbReference>
<dbReference type="NCBIfam" id="NF033197">
    <property type="entry name" value="F430_CfbE"/>
    <property type="match status" value="1"/>
</dbReference>
<keyword evidence="3" id="KW-0067">ATP-binding</keyword>
<evidence type="ECO:0000313" key="5">
    <source>
        <dbReference type="Proteomes" id="UP000077245"/>
    </source>
</evidence>
<dbReference type="RefSeq" id="WP_067089662.1">
    <property type="nucleotide sequence ID" value="NZ_LWMV01000083.1"/>
</dbReference>
<evidence type="ECO:0000256" key="2">
    <source>
        <dbReference type="ARBA" id="ARBA00022741"/>
    </source>
</evidence>
<protein>
    <submittedName>
        <fullName evidence="4">UDP-N-acetylmuramoyl-L-alanyl-D-glutamate--2, 6-diaminopimelate ligase</fullName>
        <ecNumber evidence="4">6.3.2.13</ecNumber>
        <ecNumber evidence="4">6.3.2.7</ecNumber>
    </submittedName>
</protein>
<accession>A0A166CIV5</accession>
<keyword evidence="1 4" id="KW-0436">Ligase</keyword>
<dbReference type="InterPro" id="IPR036565">
    <property type="entry name" value="Mur-like_cat_sf"/>
</dbReference>
<dbReference type="SUPFAM" id="SSF53623">
    <property type="entry name" value="MurD-like peptide ligases, catalytic domain"/>
    <property type="match status" value="1"/>
</dbReference>
<dbReference type="InterPro" id="IPR051046">
    <property type="entry name" value="MurCDEF_CellWall_CoF430Synth"/>
</dbReference>
<reference evidence="4 5" key="1">
    <citation type="submission" date="2016-04" db="EMBL/GenBank/DDBJ databases">
        <title>Genome sequence of Methanobrevibacter curvatus DSM 11111.</title>
        <authorList>
            <person name="Poehlein A."/>
            <person name="Seedorf H."/>
            <person name="Daniel R."/>
        </authorList>
    </citation>
    <scope>NUCLEOTIDE SEQUENCE [LARGE SCALE GENOMIC DNA]</scope>
    <source>
        <strain evidence="4 5">DSM 11111</strain>
    </source>
</reference>
<evidence type="ECO:0000313" key="4">
    <source>
        <dbReference type="EMBL" id="KZX14556.1"/>
    </source>
</evidence>
<dbReference type="GO" id="GO:0047482">
    <property type="term" value="F:UDP-N-acetylmuramoyl-L-alanyl-D-glutamate-L-lysine ligase activity"/>
    <property type="evidence" value="ECO:0007669"/>
    <property type="project" value="UniProtKB-EC"/>
</dbReference>
<dbReference type="GO" id="GO:0005524">
    <property type="term" value="F:ATP binding"/>
    <property type="evidence" value="ECO:0007669"/>
    <property type="project" value="UniProtKB-KW"/>
</dbReference>
<dbReference type="EC" id="6.3.2.13" evidence="4"/>
<comment type="caution">
    <text evidence="4">The sequence shown here is derived from an EMBL/GenBank/DDBJ whole genome shotgun (WGS) entry which is preliminary data.</text>
</comment>
<evidence type="ECO:0000256" key="3">
    <source>
        <dbReference type="ARBA" id="ARBA00022840"/>
    </source>
</evidence>
<dbReference type="STRING" id="49547.MBCUR_04480"/>
<sequence>MEALVIDLTHGGDLIAIELEKLKLFNTIYLYDIYGSLGKNKSLNKKKLSYQENHLKSFNIKILKNEDDLNKFKNKINADFKNEDLLITSPIHSPLKFHQIRPEKVDLKKIENNFNNFNNFYDDIDEFPPFKLDYTHHEIVKFILNYKLKNILNNIPIIEVTGVKGKSSTVNFLKNIFKDFNPLILSSLGAILYKNNKEYVLKKNISITPANIIETFNLASKIFNSKSNPLKTKSLKPKSLKLKSLKLKYSNTCLTLPKQNNSNHTNLNNLKELDTDYKIAIFESSLGTTGIGDIGVITNLIENYSIAKNTLTAKMAKKQAFNSKFVVIEDETFYKFYSNDLEIIERINNKKNILNTFKIDNYSLYSNKSYSNYLNTTSDIKIGNLTAKNIEISLESTKISFEYKNIQSISNKSLSGEFEIETYAPSMDYILNIINAITVALTMDISIKTIKKSFLSKYGLKGRSSHKQIGELNVIEEINPGLNVSSIKNSINGLKYLDGEYTIILGGEYGITCEEINEMELINYLDDFLNEFNESHYNDDDLKIVLVDELGKSIKSKLSHEILFFNDYNEAINLAIKNNKNILFIYRSNYSKLSKR</sequence>
<keyword evidence="2" id="KW-0547">Nucleotide-binding</keyword>
<dbReference type="EMBL" id="LWMV01000083">
    <property type="protein sequence ID" value="KZX14556.1"/>
    <property type="molecule type" value="Genomic_DNA"/>
</dbReference>
<dbReference type="PATRIC" id="fig|49547.3.peg.465"/>
<dbReference type="Proteomes" id="UP000077245">
    <property type="component" value="Unassembled WGS sequence"/>
</dbReference>